<comment type="caution">
    <text evidence="1">The sequence shown here is derived from an EMBL/GenBank/DDBJ whole genome shotgun (WGS) entry which is preliminary data.</text>
</comment>
<dbReference type="EMBL" id="VSSQ01073144">
    <property type="protein sequence ID" value="MPN24323.1"/>
    <property type="molecule type" value="Genomic_DNA"/>
</dbReference>
<evidence type="ECO:0000313" key="1">
    <source>
        <dbReference type="EMBL" id="MPN24323.1"/>
    </source>
</evidence>
<organism evidence="1">
    <name type="scientific">bioreactor metagenome</name>
    <dbReference type="NCBI Taxonomy" id="1076179"/>
    <lineage>
        <taxon>unclassified sequences</taxon>
        <taxon>metagenomes</taxon>
        <taxon>ecological metagenomes</taxon>
    </lineage>
</organism>
<dbReference type="AlphaFoldDB" id="A0A645GKS8"/>
<name>A0A645GKS8_9ZZZZ</name>
<reference evidence="1" key="1">
    <citation type="submission" date="2019-08" db="EMBL/GenBank/DDBJ databases">
        <authorList>
            <person name="Kucharzyk K."/>
            <person name="Murdoch R.W."/>
            <person name="Higgins S."/>
            <person name="Loffler F."/>
        </authorList>
    </citation>
    <scope>NUCLEOTIDE SEQUENCE</scope>
</reference>
<gene>
    <name evidence="1" type="ORF">SDC9_171720</name>
</gene>
<proteinExistence type="predicted"/>
<accession>A0A645GKS8</accession>
<sequence>MKKISELVTITGGSILENSSTIVEAIITTNGWDKTFIPAVLEMSSELKVSVINTYEFMVHENIPKHTIRRALDGIVIPHIPQK</sequence>
<protein>
    <submittedName>
        <fullName evidence="1">Uncharacterized protein</fullName>
    </submittedName>
</protein>